<accession>A0A7I9XTB7</accession>
<keyword evidence="3" id="KW-1185">Reference proteome</keyword>
<dbReference type="EMBL" id="BLKW01000002">
    <property type="protein sequence ID" value="GFG73243.1"/>
    <property type="molecule type" value="Genomic_DNA"/>
</dbReference>
<dbReference type="Gene3D" id="2.70.98.10">
    <property type="match status" value="1"/>
</dbReference>
<dbReference type="InterPro" id="IPR014718">
    <property type="entry name" value="GH-type_carb-bd"/>
</dbReference>
<dbReference type="PANTHER" id="PTHR12143">
    <property type="entry name" value="PEPTIDE N-GLYCANASE PNGASE -RELATED"/>
    <property type="match status" value="1"/>
</dbReference>
<dbReference type="GO" id="GO:0006516">
    <property type="term" value="P:glycoprotein catabolic process"/>
    <property type="evidence" value="ECO:0007669"/>
    <property type="project" value="TreeGrafter"/>
</dbReference>
<protein>
    <submittedName>
        <fullName evidence="2">Uncharacterized protein</fullName>
    </submittedName>
</protein>
<gene>
    <name evidence="2" type="ORF">MBOT_06080</name>
</gene>
<sequence>MEFAPGSVLEVRTALSSVSVEGARANLAAEGGAGFDAVRAAASSAWHAALSRSRGGCPWRPGEDVLHRAVAFAVASQHVSRRRRPLSGVRRHTAFDRTEIALPAGTSIRVFAPGASNGLTYINGLSVDGKPIDQTFLPESILRAGGDLMLSLSATPPRGGAQPCRPRRHRSIR</sequence>
<dbReference type="Proteomes" id="UP000465361">
    <property type="component" value="Unassembled WGS sequence"/>
</dbReference>
<dbReference type="GO" id="GO:0030246">
    <property type="term" value="F:carbohydrate binding"/>
    <property type="evidence" value="ECO:0007669"/>
    <property type="project" value="InterPro"/>
</dbReference>
<dbReference type="InterPro" id="IPR050883">
    <property type="entry name" value="PNGase"/>
</dbReference>
<dbReference type="PANTHER" id="PTHR12143:SF39">
    <property type="entry name" value="SECRETED PROTEIN"/>
    <property type="match status" value="1"/>
</dbReference>
<dbReference type="GO" id="GO:0000224">
    <property type="term" value="F:peptide-N4-(N-acetyl-beta-glucosaminyl)asparagine amidase activity"/>
    <property type="evidence" value="ECO:0007669"/>
    <property type="project" value="TreeGrafter"/>
</dbReference>
<dbReference type="Gene3D" id="3.30.2080.10">
    <property type="entry name" value="GH92 mannosidase domain"/>
    <property type="match status" value="1"/>
</dbReference>
<name>A0A7I9XTB7_9MYCO</name>
<evidence type="ECO:0000256" key="1">
    <source>
        <dbReference type="SAM" id="MobiDB-lite"/>
    </source>
</evidence>
<dbReference type="AlphaFoldDB" id="A0A7I9XTB7"/>
<organism evidence="2 3">
    <name type="scientific">Mycobacterium botniense</name>
    <dbReference type="NCBI Taxonomy" id="84962"/>
    <lineage>
        <taxon>Bacteria</taxon>
        <taxon>Bacillati</taxon>
        <taxon>Actinomycetota</taxon>
        <taxon>Actinomycetes</taxon>
        <taxon>Mycobacteriales</taxon>
        <taxon>Mycobacteriaceae</taxon>
        <taxon>Mycobacterium</taxon>
    </lineage>
</organism>
<feature type="region of interest" description="Disordered" evidence="1">
    <location>
        <begin position="153"/>
        <end position="173"/>
    </location>
</feature>
<comment type="caution">
    <text evidence="2">The sequence shown here is derived from an EMBL/GenBank/DDBJ whole genome shotgun (WGS) entry which is preliminary data.</text>
</comment>
<reference evidence="2 3" key="1">
    <citation type="journal article" date="2019" name="Emerg. Microbes Infect.">
        <title>Comprehensive subspecies identification of 175 nontuberculous mycobacteria species based on 7547 genomic profiles.</title>
        <authorList>
            <person name="Matsumoto Y."/>
            <person name="Kinjo T."/>
            <person name="Motooka D."/>
            <person name="Nabeya D."/>
            <person name="Jung N."/>
            <person name="Uechi K."/>
            <person name="Horii T."/>
            <person name="Iida T."/>
            <person name="Fujita J."/>
            <person name="Nakamura S."/>
        </authorList>
    </citation>
    <scope>NUCLEOTIDE SEQUENCE [LARGE SCALE GENOMIC DNA]</scope>
    <source>
        <strain evidence="2 3">JCM 17322</strain>
    </source>
</reference>
<evidence type="ECO:0000313" key="3">
    <source>
        <dbReference type="Proteomes" id="UP000465361"/>
    </source>
</evidence>
<evidence type="ECO:0000313" key="2">
    <source>
        <dbReference type="EMBL" id="GFG73243.1"/>
    </source>
</evidence>
<dbReference type="GO" id="GO:0005829">
    <property type="term" value="C:cytosol"/>
    <property type="evidence" value="ECO:0007669"/>
    <property type="project" value="TreeGrafter"/>
</dbReference>
<proteinExistence type="predicted"/>